<accession>A0ABT8D2N1</accession>
<evidence type="ECO:0000313" key="1">
    <source>
        <dbReference type="EMBL" id="MDN3709735.1"/>
    </source>
</evidence>
<dbReference type="CDD" id="cd22268">
    <property type="entry name" value="DPBB_RlpA-like"/>
    <property type="match status" value="1"/>
</dbReference>
<protein>
    <submittedName>
        <fullName evidence="1">Septal ring lytic transglycosylase RlpA family protein</fullName>
    </submittedName>
</protein>
<dbReference type="EMBL" id="JAUFQU010000055">
    <property type="protein sequence ID" value="MDN3709735.1"/>
    <property type="molecule type" value="Genomic_DNA"/>
</dbReference>
<comment type="caution">
    <text evidence="1">The sequence shown here is derived from an EMBL/GenBank/DDBJ whole genome shotgun (WGS) entry which is preliminary data.</text>
</comment>
<gene>
    <name evidence="1" type="ORF">QW060_22580</name>
</gene>
<keyword evidence="2" id="KW-1185">Reference proteome</keyword>
<proteinExistence type="predicted"/>
<dbReference type="InterPro" id="IPR036908">
    <property type="entry name" value="RlpA-like_sf"/>
</dbReference>
<reference evidence="2" key="1">
    <citation type="journal article" date="2019" name="Int. J. Syst. Evol. Microbiol.">
        <title>The Global Catalogue of Microorganisms (GCM) 10K type strain sequencing project: providing services to taxonomists for standard genome sequencing and annotation.</title>
        <authorList>
            <consortium name="The Broad Institute Genomics Platform"/>
            <consortium name="The Broad Institute Genome Sequencing Center for Infectious Disease"/>
            <person name="Wu L."/>
            <person name="Ma J."/>
        </authorList>
    </citation>
    <scope>NUCLEOTIDE SEQUENCE [LARGE SCALE GENOMIC DNA]</scope>
    <source>
        <strain evidence="2">CECT 7184</strain>
    </source>
</reference>
<name>A0ABT8D2N1_9FLAO</name>
<sequence>MGCKSTQNKSKTSFKSEVFACYYHDKFNGRKTASGAKFSNHKLTAAHKTLECGLYNPKKPNLKVHPYYIRSTILIKSSEWKILKEKFFALKKEYDLPINKEIKWAYLWSLRIHQKIKHQLKTIKILNF</sequence>
<dbReference type="Gene3D" id="2.40.40.10">
    <property type="entry name" value="RlpA-like domain"/>
    <property type="match status" value="1"/>
</dbReference>
<organism evidence="1 2">
    <name type="scientific">Paenimyroides ceti</name>
    <dbReference type="NCBI Taxonomy" id="395087"/>
    <lineage>
        <taxon>Bacteria</taxon>
        <taxon>Pseudomonadati</taxon>
        <taxon>Bacteroidota</taxon>
        <taxon>Flavobacteriia</taxon>
        <taxon>Flavobacteriales</taxon>
        <taxon>Flavobacteriaceae</taxon>
        <taxon>Paenimyroides</taxon>
    </lineage>
</organism>
<evidence type="ECO:0000313" key="2">
    <source>
        <dbReference type="Proteomes" id="UP001242368"/>
    </source>
</evidence>
<dbReference type="Proteomes" id="UP001242368">
    <property type="component" value="Unassembled WGS sequence"/>
</dbReference>